<dbReference type="EMBL" id="FLUM01000001">
    <property type="protein sequence ID" value="SBV94594.1"/>
    <property type="molecule type" value="Genomic_DNA"/>
</dbReference>
<sequence length="52" mass="5750">MLRNLRGALKLQAEITPIKPDPGNAGVGKEDAIAHVHILKFREIILSNPFFV</sequence>
<accession>A0A212J5D8</accession>
<protein>
    <submittedName>
        <fullName evidence="1">Uncharacterized protein</fullName>
    </submittedName>
</protein>
<reference evidence="1" key="1">
    <citation type="submission" date="2016-04" db="EMBL/GenBank/DDBJ databases">
        <authorList>
            <person name="Evans L.H."/>
            <person name="Alamgir A."/>
            <person name="Owens N."/>
            <person name="Weber N.D."/>
            <person name="Virtaneva K."/>
            <person name="Barbian K."/>
            <person name="Babar A."/>
            <person name="Rosenke K."/>
        </authorList>
    </citation>
    <scope>NUCLEOTIDE SEQUENCE</scope>
    <source>
        <strain evidence="1">86-1</strain>
    </source>
</reference>
<gene>
    <name evidence="1" type="ORF">KL86DYS1_11175</name>
</gene>
<evidence type="ECO:0000313" key="1">
    <source>
        <dbReference type="EMBL" id="SBV94594.1"/>
    </source>
</evidence>
<dbReference type="AlphaFoldDB" id="A0A212J5D8"/>
<proteinExistence type="predicted"/>
<organism evidence="1">
    <name type="scientific">uncultured Dysgonomonas sp</name>
    <dbReference type="NCBI Taxonomy" id="206096"/>
    <lineage>
        <taxon>Bacteria</taxon>
        <taxon>Pseudomonadati</taxon>
        <taxon>Bacteroidota</taxon>
        <taxon>Bacteroidia</taxon>
        <taxon>Bacteroidales</taxon>
        <taxon>Dysgonomonadaceae</taxon>
        <taxon>Dysgonomonas</taxon>
        <taxon>environmental samples</taxon>
    </lineage>
</organism>
<name>A0A212J5D8_9BACT</name>